<organism evidence="7 8">
    <name type="scientific">Ornithinibacillus caprae</name>
    <dbReference type="NCBI Taxonomy" id="2678566"/>
    <lineage>
        <taxon>Bacteria</taxon>
        <taxon>Bacillati</taxon>
        <taxon>Bacillota</taxon>
        <taxon>Bacilli</taxon>
        <taxon>Bacillales</taxon>
        <taxon>Bacillaceae</taxon>
        <taxon>Ornithinibacillus</taxon>
    </lineage>
</organism>
<evidence type="ECO:0000256" key="6">
    <source>
        <dbReference type="SAM" id="Phobius"/>
    </source>
</evidence>
<proteinExistence type="predicted"/>
<evidence type="ECO:0000313" key="7">
    <source>
        <dbReference type="EMBL" id="MUK88819.1"/>
    </source>
</evidence>
<feature type="transmembrane region" description="Helical" evidence="6">
    <location>
        <begin position="178"/>
        <end position="197"/>
    </location>
</feature>
<comment type="subcellular location">
    <subcellularLocation>
        <location evidence="1">Cell membrane</location>
        <topology evidence="1">Multi-pass membrane protein</topology>
    </subcellularLocation>
</comment>
<gene>
    <name evidence="7" type="ORF">GMD78_10485</name>
</gene>
<protein>
    <recommendedName>
        <fullName evidence="9">Cytochrome c oxidase assembly factor CtaG</fullName>
    </recommendedName>
</protein>
<feature type="transmembrane region" description="Helical" evidence="6">
    <location>
        <begin position="14"/>
        <end position="34"/>
    </location>
</feature>
<dbReference type="EMBL" id="WOCA01000007">
    <property type="protein sequence ID" value="MUK88819.1"/>
    <property type="molecule type" value="Genomic_DNA"/>
</dbReference>
<keyword evidence="2" id="KW-1003">Cell membrane</keyword>
<keyword evidence="5 6" id="KW-0472">Membrane</keyword>
<evidence type="ECO:0000256" key="2">
    <source>
        <dbReference type="ARBA" id="ARBA00022475"/>
    </source>
</evidence>
<dbReference type="Proteomes" id="UP000469125">
    <property type="component" value="Unassembled WGS sequence"/>
</dbReference>
<keyword evidence="4 6" id="KW-1133">Transmembrane helix</keyword>
<dbReference type="Pfam" id="PF09678">
    <property type="entry name" value="Caa3_CtaG"/>
    <property type="match status" value="1"/>
</dbReference>
<accession>A0A6N8FM48</accession>
<keyword evidence="3 6" id="KW-0812">Transmembrane</keyword>
<comment type="caution">
    <text evidence="7">The sequence shown here is derived from an EMBL/GenBank/DDBJ whole genome shotgun (WGS) entry which is preliminary data.</text>
</comment>
<feature type="transmembrane region" description="Helical" evidence="6">
    <location>
        <begin position="75"/>
        <end position="93"/>
    </location>
</feature>
<reference evidence="7 8" key="1">
    <citation type="submission" date="2019-11" db="EMBL/GenBank/DDBJ databases">
        <authorList>
            <person name="Li X."/>
        </authorList>
    </citation>
    <scope>NUCLEOTIDE SEQUENCE [LARGE SCALE GENOMIC DNA]</scope>
    <source>
        <strain evidence="7 8">L9</strain>
    </source>
</reference>
<evidence type="ECO:0000256" key="4">
    <source>
        <dbReference type="ARBA" id="ARBA00022989"/>
    </source>
</evidence>
<evidence type="ECO:0008006" key="9">
    <source>
        <dbReference type="Google" id="ProtNLM"/>
    </source>
</evidence>
<name>A0A6N8FM48_9BACI</name>
<dbReference type="RefSeq" id="WP_155668797.1">
    <property type="nucleotide sequence ID" value="NZ_WOCA01000007.1"/>
</dbReference>
<evidence type="ECO:0000256" key="3">
    <source>
        <dbReference type="ARBA" id="ARBA00022692"/>
    </source>
</evidence>
<dbReference type="GO" id="GO:0005886">
    <property type="term" value="C:plasma membrane"/>
    <property type="evidence" value="ECO:0007669"/>
    <property type="project" value="UniProtKB-SubCell"/>
</dbReference>
<sequence length="268" mass="30706">MLDIILEEFHFSSLWNGGIFLLLSFAAIIYLFLLPHDQRHTIWKSLLYLAGLIILFIGIGSPINIIGRIEFSTHIIQIILLLYVAPPLLLLGFKQKPLEKLLSLSFFHHIVKILSHPILTIGLFYLLLYGYHLPAVFDHARIELYANYFYMLGLFISAILLWIPLLSQNILTVTQKTLYSVLNIMLIVPFSLALWLINESLYTVYTDMTTFVASMELCLPPGETLSPEYFAMLLPFYPIGEQKQGGMMLLISQLIIFVSVILISRVKR</sequence>
<feature type="transmembrane region" description="Helical" evidence="6">
    <location>
        <begin position="145"/>
        <end position="166"/>
    </location>
</feature>
<dbReference type="AlphaFoldDB" id="A0A6N8FM48"/>
<evidence type="ECO:0000256" key="1">
    <source>
        <dbReference type="ARBA" id="ARBA00004651"/>
    </source>
</evidence>
<dbReference type="InterPro" id="IPR019108">
    <property type="entry name" value="Caa3_assmbl_CtaG-rel"/>
</dbReference>
<evidence type="ECO:0000256" key="5">
    <source>
        <dbReference type="ARBA" id="ARBA00023136"/>
    </source>
</evidence>
<feature type="transmembrane region" description="Helical" evidence="6">
    <location>
        <begin position="245"/>
        <end position="263"/>
    </location>
</feature>
<evidence type="ECO:0000313" key="8">
    <source>
        <dbReference type="Proteomes" id="UP000469125"/>
    </source>
</evidence>
<feature type="transmembrane region" description="Helical" evidence="6">
    <location>
        <begin position="46"/>
        <end position="69"/>
    </location>
</feature>
<feature type="transmembrane region" description="Helical" evidence="6">
    <location>
        <begin position="113"/>
        <end position="133"/>
    </location>
</feature>
<keyword evidence="8" id="KW-1185">Reference proteome</keyword>